<proteinExistence type="inferred from homology"/>
<dbReference type="EMBL" id="PDUD01000009">
    <property type="protein sequence ID" value="PHN07489.1"/>
    <property type="molecule type" value="Genomic_DNA"/>
</dbReference>
<protein>
    <recommendedName>
        <fullName evidence="7">tRNA (guanosine(18)-2'-O)-methyltransferase</fullName>
        <ecNumber evidence="7">2.1.1.34</ecNumber>
    </recommendedName>
    <alternativeName>
        <fullName evidence="7">tRNA [Gm18] methyltransferase</fullName>
    </alternativeName>
</protein>
<evidence type="ECO:0000256" key="6">
    <source>
        <dbReference type="ARBA" id="ARBA00022884"/>
    </source>
</evidence>
<keyword evidence="10" id="KW-1185">Reference proteome</keyword>
<dbReference type="GO" id="GO:0002938">
    <property type="term" value="P:tRNA guanine ribose methylation"/>
    <property type="evidence" value="ECO:0007669"/>
    <property type="project" value="UniProtKB-UniRule"/>
</dbReference>
<dbReference type="OrthoDB" id="9794400at2"/>
<dbReference type="PANTHER" id="PTHR43453:SF1">
    <property type="entry name" value="TRNA_RRNA METHYLTRANSFERASE SPOU TYPE DOMAIN-CONTAINING PROTEIN"/>
    <property type="match status" value="1"/>
</dbReference>
<keyword evidence="1 7" id="KW-0820">tRNA-binding</keyword>
<feature type="domain" description="tRNA/rRNA methyltransferase SpoU type" evidence="8">
    <location>
        <begin position="20"/>
        <end position="164"/>
    </location>
</feature>
<dbReference type="InterPro" id="IPR029028">
    <property type="entry name" value="Alpha/beta_knot_MTases"/>
</dbReference>
<comment type="caution">
    <text evidence="7">Lacks conserved residue(s) required for the propagation of feature annotation.</text>
</comment>
<comment type="catalytic activity">
    <reaction evidence="7">
        <text>guanosine(18) in tRNA + S-adenosyl-L-methionine = 2'-O-methylguanosine(18) in tRNA + S-adenosyl-L-homocysteine + H(+)</text>
        <dbReference type="Rhea" id="RHEA:20077"/>
        <dbReference type="Rhea" id="RHEA-COMP:10190"/>
        <dbReference type="Rhea" id="RHEA-COMP:10192"/>
        <dbReference type="ChEBI" id="CHEBI:15378"/>
        <dbReference type="ChEBI" id="CHEBI:57856"/>
        <dbReference type="ChEBI" id="CHEBI:59789"/>
        <dbReference type="ChEBI" id="CHEBI:74269"/>
        <dbReference type="ChEBI" id="CHEBI:74445"/>
        <dbReference type="EC" id="2.1.1.34"/>
    </reaction>
</comment>
<dbReference type="Proteomes" id="UP000223913">
    <property type="component" value="Unassembled WGS sequence"/>
</dbReference>
<dbReference type="Gene3D" id="3.40.1280.10">
    <property type="match status" value="1"/>
</dbReference>
<dbReference type="InterPro" id="IPR033671">
    <property type="entry name" value="TrmH"/>
</dbReference>
<evidence type="ECO:0000256" key="2">
    <source>
        <dbReference type="ARBA" id="ARBA00022603"/>
    </source>
</evidence>
<dbReference type="InterPro" id="IPR001537">
    <property type="entry name" value="SpoU_MeTrfase"/>
</dbReference>
<feature type="binding site" evidence="7">
    <location>
        <position position="144"/>
    </location>
    <ligand>
        <name>S-adenosyl-L-methionine</name>
        <dbReference type="ChEBI" id="CHEBI:59789"/>
    </ligand>
</feature>
<evidence type="ECO:0000259" key="8">
    <source>
        <dbReference type="Pfam" id="PF00588"/>
    </source>
</evidence>
<keyword evidence="2 7" id="KW-0489">Methyltransferase</keyword>
<dbReference type="InterPro" id="IPR029026">
    <property type="entry name" value="tRNA_m1G_MTases_N"/>
</dbReference>
<dbReference type="HAMAP" id="MF_02060">
    <property type="entry name" value="tRNA_methyltr_TrmH"/>
    <property type="match status" value="1"/>
</dbReference>
<comment type="similarity">
    <text evidence="7">Belongs to the class IV-like SAM-binding methyltransferase superfamily. RNA methyltransferase TrmH family.</text>
</comment>
<reference evidence="9 10" key="1">
    <citation type="submission" date="2017-10" db="EMBL/GenBank/DDBJ databases">
        <title>The draft genome sequence of Lewinella nigricans NBRC 102662.</title>
        <authorList>
            <person name="Wang K."/>
        </authorList>
    </citation>
    <scope>NUCLEOTIDE SEQUENCE [LARGE SCALE GENOMIC DNA]</scope>
    <source>
        <strain evidence="9 10">NBRC 102662</strain>
    </source>
</reference>
<dbReference type="GO" id="GO:0000049">
    <property type="term" value="F:tRNA binding"/>
    <property type="evidence" value="ECO:0007669"/>
    <property type="project" value="UniProtKB-UniRule"/>
</dbReference>
<feature type="binding site" evidence="7">
    <location>
        <position position="153"/>
    </location>
    <ligand>
        <name>S-adenosyl-L-methionine</name>
        <dbReference type="ChEBI" id="CHEBI:59789"/>
    </ligand>
</feature>
<keyword evidence="5 7" id="KW-0819">tRNA processing</keyword>
<evidence type="ECO:0000256" key="4">
    <source>
        <dbReference type="ARBA" id="ARBA00022691"/>
    </source>
</evidence>
<evidence type="ECO:0000313" key="10">
    <source>
        <dbReference type="Proteomes" id="UP000223913"/>
    </source>
</evidence>
<accession>A0A2D0NH41</accession>
<gene>
    <name evidence="7" type="primary">trmH</name>
    <name evidence="9" type="ORF">CRP01_05145</name>
</gene>
<sequence>MTPKRKAKFERTVAHRQFDLTVILENVHDHHNIGAVLRSCDSVGIHEIFVLYNEPQLQKEYLELGKRTTAGTRKWLDVHYYTDTEACFSAVRERYDHIYATHLSRSAKSLYDLDLTRRVALMFGNEMLGLSDEAMQHADGNFIIPQMGMAESLNISVACAVSLYEAYRQRELDGAYDPVDLEQPRRAALLEKYFALHESGSNRGKIRRKGSKK</sequence>
<keyword evidence="3 7" id="KW-0808">Transferase</keyword>
<dbReference type="RefSeq" id="WP_099148939.1">
    <property type="nucleotide sequence ID" value="NZ_PDUD01000009.1"/>
</dbReference>
<evidence type="ECO:0000256" key="5">
    <source>
        <dbReference type="ARBA" id="ARBA00022694"/>
    </source>
</evidence>
<dbReference type="CDD" id="cd18092">
    <property type="entry name" value="SpoU-like_TrmH"/>
    <property type="match status" value="1"/>
</dbReference>
<dbReference type="Pfam" id="PF00588">
    <property type="entry name" value="SpoU_methylase"/>
    <property type="match status" value="1"/>
</dbReference>
<dbReference type="SUPFAM" id="SSF75217">
    <property type="entry name" value="alpha/beta knot"/>
    <property type="match status" value="1"/>
</dbReference>
<comment type="caution">
    <text evidence="9">The sequence shown here is derived from an EMBL/GenBank/DDBJ whole genome shotgun (WGS) entry which is preliminary data.</text>
</comment>
<organism evidence="9 10">
    <name type="scientific">Flavilitoribacter nigricans (strain ATCC 23147 / DSM 23189 / NBRC 102662 / NCIMB 1420 / SS-2)</name>
    <name type="common">Lewinella nigricans</name>
    <dbReference type="NCBI Taxonomy" id="1122177"/>
    <lineage>
        <taxon>Bacteria</taxon>
        <taxon>Pseudomonadati</taxon>
        <taxon>Bacteroidota</taxon>
        <taxon>Saprospiria</taxon>
        <taxon>Saprospirales</taxon>
        <taxon>Lewinellaceae</taxon>
        <taxon>Flavilitoribacter</taxon>
    </lineage>
</organism>
<keyword evidence="4 7" id="KW-0949">S-adenosyl-L-methionine</keyword>
<dbReference type="EC" id="2.1.1.34" evidence="7"/>
<comment type="function">
    <text evidence="7">Catalyzes the 2'-O methylation of guanosine at position 18 in tRNA.</text>
</comment>
<keyword evidence="6 7" id="KW-0694">RNA-binding</keyword>
<dbReference type="PANTHER" id="PTHR43453">
    <property type="entry name" value="RRNA METHYLASE-LIKE"/>
    <property type="match status" value="1"/>
</dbReference>
<name>A0A2D0NH41_FLAN2</name>
<dbReference type="AlphaFoldDB" id="A0A2D0NH41"/>
<evidence type="ECO:0000256" key="1">
    <source>
        <dbReference type="ARBA" id="ARBA00022555"/>
    </source>
</evidence>
<evidence type="ECO:0000313" key="9">
    <source>
        <dbReference type="EMBL" id="PHN07489.1"/>
    </source>
</evidence>
<evidence type="ECO:0000256" key="3">
    <source>
        <dbReference type="ARBA" id="ARBA00022679"/>
    </source>
</evidence>
<dbReference type="GO" id="GO:0141100">
    <property type="term" value="F:tRNA (guanine(18)-2'-O)-methyltransferase activity"/>
    <property type="evidence" value="ECO:0007669"/>
    <property type="project" value="UniProtKB-UniRule"/>
</dbReference>
<evidence type="ECO:0000256" key="7">
    <source>
        <dbReference type="HAMAP-Rule" id="MF_02060"/>
    </source>
</evidence>
<feature type="binding site" evidence="7">
    <location>
        <position position="101"/>
    </location>
    <ligand>
        <name>S-adenosyl-L-methionine</name>
        <dbReference type="ChEBI" id="CHEBI:59789"/>
    </ligand>
</feature>